<feature type="domain" description="Fibronectin type-III" evidence="4">
    <location>
        <begin position="89"/>
        <end position="183"/>
    </location>
</feature>
<dbReference type="Pfam" id="PF07679">
    <property type="entry name" value="I-set"/>
    <property type="match status" value="2"/>
</dbReference>
<dbReference type="SUPFAM" id="SSF48726">
    <property type="entry name" value="Immunoglobulin"/>
    <property type="match status" value="2"/>
</dbReference>
<proteinExistence type="predicted"/>
<name>A0ABN9CAS9_9NEOB</name>
<dbReference type="PANTHER" id="PTHR14340">
    <property type="entry name" value="MICROFIBRIL-ASSOCIATED GLYCOPROTEIN 3"/>
    <property type="match status" value="1"/>
</dbReference>
<dbReference type="PRINTS" id="PR00014">
    <property type="entry name" value="FNTYPEIII"/>
</dbReference>
<reference evidence="5" key="1">
    <citation type="submission" date="2023-05" db="EMBL/GenBank/DDBJ databases">
        <authorList>
            <person name="Stuckert A."/>
        </authorList>
    </citation>
    <scope>NUCLEOTIDE SEQUENCE</scope>
</reference>
<dbReference type="SMART" id="SM00409">
    <property type="entry name" value="IG"/>
    <property type="match status" value="1"/>
</dbReference>
<dbReference type="InterPro" id="IPR013098">
    <property type="entry name" value="Ig_I-set"/>
</dbReference>
<protein>
    <recommendedName>
        <fullName evidence="7">Titin</fullName>
    </recommendedName>
</protein>
<evidence type="ECO:0000256" key="1">
    <source>
        <dbReference type="ARBA" id="ARBA00022737"/>
    </source>
</evidence>
<dbReference type="Proteomes" id="UP001162483">
    <property type="component" value="Unassembled WGS sequence"/>
</dbReference>
<evidence type="ECO:0000259" key="4">
    <source>
        <dbReference type="PROSITE" id="PS50853"/>
    </source>
</evidence>
<dbReference type="EMBL" id="CATNWA010008786">
    <property type="protein sequence ID" value="CAI9556834.1"/>
    <property type="molecule type" value="Genomic_DNA"/>
</dbReference>
<keyword evidence="1" id="KW-0677">Repeat</keyword>
<evidence type="ECO:0000313" key="6">
    <source>
        <dbReference type="Proteomes" id="UP001162483"/>
    </source>
</evidence>
<sequence>MAREQQVKAGNTIALSAVIKGMPFPKVTWKKADKEVPTKADIVVTPVGSKLEIRNCVKEDAEVYSLTVENEAGSKTVEVKVIVLDKPGPPRNLQVSEIRKDSCYLTWKEPEDNGGSVITNYIVEKRDVANPRWVPISTTSKKHSIMAKHLMEGTQYMFRVAAENQYGRSSYIETPKPIKAIDPIYPPGPPKNLHHVDVDKTEVSLAWNYPDRDGGSEITGFVVDYQEDGAEDWINFKTVSIPECIVTGLTNGKIYKFRVRAQNIAGLSRPDTTVPIECQEKLAAPTIEVDVKLIEGLVVKAGTTVRLPAIIRGIPTPTAKWVTDSTEIKSEGNYKIDTDSFSTVLTIK</sequence>
<dbReference type="CDD" id="cd00063">
    <property type="entry name" value="FN3"/>
    <property type="match status" value="2"/>
</dbReference>
<gene>
    <name evidence="5" type="ORF">SPARVUS_LOCUS4591820</name>
</gene>
<dbReference type="InterPro" id="IPR003599">
    <property type="entry name" value="Ig_sub"/>
</dbReference>
<dbReference type="InterPro" id="IPR036179">
    <property type="entry name" value="Ig-like_dom_sf"/>
</dbReference>
<evidence type="ECO:0000259" key="3">
    <source>
        <dbReference type="PROSITE" id="PS50835"/>
    </source>
</evidence>
<accession>A0ABN9CAS9</accession>
<feature type="domain" description="Fibronectin type-III" evidence="4">
    <location>
        <begin position="189"/>
        <end position="281"/>
    </location>
</feature>
<dbReference type="InterPro" id="IPR007110">
    <property type="entry name" value="Ig-like_dom"/>
</dbReference>
<feature type="domain" description="Ig-like" evidence="3">
    <location>
        <begin position="1"/>
        <end position="82"/>
    </location>
</feature>
<evidence type="ECO:0000313" key="5">
    <source>
        <dbReference type="EMBL" id="CAI9556834.1"/>
    </source>
</evidence>
<feature type="non-terminal residue" evidence="5">
    <location>
        <position position="348"/>
    </location>
</feature>
<evidence type="ECO:0000256" key="2">
    <source>
        <dbReference type="ARBA" id="ARBA00023319"/>
    </source>
</evidence>
<organism evidence="5 6">
    <name type="scientific">Staurois parvus</name>
    <dbReference type="NCBI Taxonomy" id="386267"/>
    <lineage>
        <taxon>Eukaryota</taxon>
        <taxon>Metazoa</taxon>
        <taxon>Chordata</taxon>
        <taxon>Craniata</taxon>
        <taxon>Vertebrata</taxon>
        <taxon>Euteleostomi</taxon>
        <taxon>Amphibia</taxon>
        <taxon>Batrachia</taxon>
        <taxon>Anura</taxon>
        <taxon>Neobatrachia</taxon>
        <taxon>Ranoidea</taxon>
        <taxon>Ranidae</taxon>
        <taxon>Staurois</taxon>
    </lineage>
</organism>
<comment type="caution">
    <text evidence="5">The sequence shown here is derived from an EMBL/GenBank/DDBJ whole genome shotgun (WGS) entry which is preliminary data.</text>
</comment>
<keyword evidence="6" id="KW-1185">Reference proteome</keyword>
<dbReference type="PANTHER" id="PTHR14340:SF9">
    <property type="entry name" value="FIBRONECTIN TYPE-III DOMAIN-CONTAINING PROTEIN"/>
    <property type="match status" value="1"/>
</dbReference>
<dbReference type="PROSITE" id="PS50853">
    <property type="entry name" value="FN3"/>
    <property type="match status" value="2"/>
</dbReference>
<dbReference type="PROSITE" id="PS50835">
    <property type="entry name" value="IG_LIKE"/>
    <property type="match status" value="1"/>
</dbReference>
<dbReference type="Gene3D" id="2.60.40.10">
    <property type="entry name" value="Immunoglobulins"/>
    <property type="match status" value="4"/>
</dbReference>
<dbReference type="Pfam" id="PF00041">
    <property type="entry name" value="fn3"/>
    <property type="match status" value="2"/>
</dbReference>
<keyword evidence="2" id="KW-0393">Immunoglobulin domain</keyword>
<evidence type="ECO:0008006" key="7">
    <source>
        <dbReference type="Google" id="ProtNLM"/>
    </source>
</evidence>
<dbReference type="InterPro" id="IPR036116">
    <property type="entry name" value="FN3_sf"/>
</dbReference>
<dbReference type="SUPFAM" id="SSF49265">
    <property type="entry name" value="Fibronectin type III"/>
    <property type="match status" value="1"/>
</dbReference>
<dbReference type="SMART" id="SM00060">
    <property type="entry name" value="FN3"/>
    <property type="match status" value="2"/>
</dbReference>
<dbReference type="InterPro" id="IPR013783">
    <property type="entry name" value="Ig-like_fold"/>
</dbReference>
<dbReference type="InterPro" id="IPR003961">
    <property type="entry name" value="FN3_dom"/>
</dbReference>